<dbReference type="SUPFAM" id="SSF54637">
    <property type="entry name" value="Thioesterase/thiol ester dehydrase-isomerase"/>
    <property type="match status" value="1"/>
</dbReference>
<dbReference type="PANTHER" id="PTHR28152:SF1">
    <property type="entry name" value="HYDROXYACYL-THIOESTER DEHYDRATASE TYPE 2, MITOCHONDRIAL"/>
    <property type="match status" value="1"/>
</dbReference>
<gene>
    <name evidence="2" type="ORF">ACFOHH_19070</name>
</gene>
<dbReference type="EMBL" id="JBHRSP010000033">
    <property type="protein sequence ID" value="MFC3075219.1"/>
    <property type="molecule type" value="Genomic_DNA"/>
</dbReference>
<dbReference type="InterPro" id="IPR039569">
    <property type="entry name" value="FAS1-like_DH_region"/>
</dbReference>
<dbReference type="InterPro" id="IPR052741">
    <property type="entry name" value="Mitochondrial_HTD2"/>
</dbReference>
<keyword evidence="3" id="KW-1185">Reference proteome</keyword>
<accession>A0ABV7DLK7</accession>
<feature type="domain" description="FAS1-like dehydratase" evidence="1">
    <location>
        <begin position="51"/>
        <end position="140"/>
    </location>
</feature>
<dbReference type="Pfam" id="PF13452">
    <property type="entry name" value="FAS1_DH_region"/>
    <property type="match status" value="1"/>
</dbReference>
<dbReference type="RefSeq" id="WP_257317509.1">
    <property type="nucleotide sequence ID" value="NZ_JANFDG010000030.1"/>
</dbReference>
<proteinExistence type="predicted"/>
<dbReference type="InterPro" id="IPR029069">
    <property type="entry name" value="HotDog_dom_sf"/>
</dbReference>
<evidence type="ECO:0000313" key="2">
    <source>
        <dbReference type="EMBL" id="MFC3075219.1"/>
    </source>
</evidence>
<protein>
    <submittedName>
        <fullName evidence="2">MaoC family dehydratase N-terminal domain-containing protein</fullName>
    </submittedName>
</protein>
<reference evidence="3" key="1">
    <citation type="journal article" date="2019" name="Int. J. Syst. Evol. Microbiol.">
        <title>The Global Catalogue of Microorganisms (GCM) 10K type strain sequencing project: providing services to taxonomists for standard genome sequencing and annotation.</title>
        <authorList>
            <consortium name="The Broad Institute Genomics Platform"/>
            <consortium name="The Broad Institute Genome Sequencing Center for Infectious Disease"/>
            <person name="Wu L."/>
            <person name="Ma J."/>
        </authorList>
    </citation>
    <scope>NUCLEOTIDE SEQUENCE [LARGE SCALE GENOMIC DNA]</scope>
    <source>
        <strain evidence="3">KCTC 52677</strain>
    </source>
</reference>
<organism evidence="2 3">
    <name type="scientific">Shinella pollutisoli</name>
    <dbReference type="NCBI Taxonomy" id="2250594"/>
    <lineage>
        <taxon>Bacteria</taxon>
        <taxon>Pseudomonadati</taxon>
        <taxon>Pseudomonadota</taxon>
        <taxon>Alphaproteobacteria</taxon>
        <taxon>Hyphomicrobiales</taxon>
        <taxon>Rhizobiaceae</taxon>
        <taxon>Shinella</taxon>
    </lineage>
</organism>
<dbReference type="Gene3D" id="3.10.129.10">
    <property type="entry name" value="Hotdog Thioesterase"/>
    <property type="match status" value="2"/>
</dbReference>
<evidence type="ECO:0000259" key="1">
    <source>
        <dbReference type="Pfam" id="PF13452"/>
    </source>
</evidence>
<name>A0ABV7DLK7_9HYPH</name>
<sequence>MSASLDIDHLRTWIGAERRSTDVITPRLANGLAAVLDRPCDLAAGNPAPPGIHWCLAPEIAPMSALGSDGHPARGVFMPPVPLPRRMWAGGELRFSGAFRVGDEVRRVSRIADVAEKAGRTGTLCFVTISHDYSTAAGLVLSERQDLVYRAIEAPPAGEPRKADLPQPDRRAEIEGTATLLMRYSAVTFNGHRIHYDRDYCRNEELYPGLVVHGPLQATFLLQMAVDMDGGRLPSQFGFRATAPLFDGTVFSLNGRREDDVTRLWVVNDQGVVTMEARSA</sequence>
<comment type="caution">
    <text evidence="2">The sequence shown here is derived from an EMBL/GenBank/DDBJ whole genome shotgun (WGS) entry which is preliminary data.</text>
</comment>
<evidence type="ECO:0000313" key="3">
    <source>
        <dbReference type="Proteomes" id="UP001595377"/>
    </source>
</evidence>
<dbReference type="Proteomes" id="UP001595377">
    <property type="component" value="Unassembled WGS sequence"/>
</dbReference>
<dbReference type="PANTHER" id="PTHR28152">
    <property type="entry name" value="HYDROXYACYL-THIOESTER DEHYDRATASE TYPE 2, MITOCHONDRIAL"/>
    <property type="match status" value="1"/>
</dbReference>